<comment type="caution">
    <text evidence="6">The sequence shown here is derived from an EMBL/GenBank/DDBJ whole genome shotgun (WGS) entry which is preliminary data.</text>
</comment>
<dbReference type="AlphaFoldDB" id="A0A9N9P4Q7"/>
<dbReference type="EMBL" id="CAJVQA010026696">
    <property type="protein sequence ID" value="CAG8789788.1"/>
    <property type="molecule type" value="Genomic_DNA"/>
</dbReference>
<keyword evidence="3" id="KW-0863">Zinc-finger</keyword>
<keyword evidence="5" id="KW-0539">Nucleus</keyword>
<dbReference type="InterPro" id="IPR052035">
    <property type="entry name" value="ZnF_BED_domain_contain"/>
</dbReference>
<sequence>DIISTTTTLENNSKLREGSRKWSWIWDHFKDLPTNQGSKEWCKELKKMENKYGIMKFGRHELYVSQLANNEKSHQIKDNGIYKEQVNKALVKFIVTDSQPFYMLENPGFIKYSLVLSPFYKLPSNKGIKNKIYLAYDWMSEVVRSKIHWSHMSYIDPQFEMQETTLVIHELKHLHSGFTIAITLKSILQNWSINEKCFMITTDNAKNMIKAINKIEGVNQLACSTHTLQLVVSKGLLPIKTLVLMDDLVKILHPFANTTKMLGGSKYTTMSFMFTAISSLKKLLNIDNNIQITVDLDNSNTVFDDNLDL</sequence>
<evidence type="ECO:0000256" key="4">
    <source>
        <dbReference type="ARBA" id="ARBA00022833"/>
    </source>
</evidence>
<dbReference type="PANTHER" id="PTHR46481:SF10">
    <property type="entry name" value="ZINC FINGER BED DOMAIN-CONTAINING PROTEIN 39"/>
    <property type="match status" value="1"/>
</dbReference>
<comment type="subcellular location">
    <subcellularLocation>
        <location evidence="1">Nucleus</location>
    </subcellularLocation>
</comment>
<keyword evidence="4" id="KW-0862">Zinc</keyword>
<evidence type="ECO:0000256" key="5">
    <source>
        <dbReference type="ARBA" id="ARBA00023242"/>
    </source>
</evidence>
<proteinExistence type="predicted"/>
<dbReference type="Proteomes" id="UP000789759">
    <property type="component" value="Unassembled WGS sequence"/>
</dbReference>
<name>A0A9N9P4Q7_9GLOM</name>
<keyword evidence="2" id="KW-0479">Metal-binding</keyword>
<dbReference type="PANTHER" id="PTHR46481">
    <property type="entry name" value="ZINC FINGER BED DOMAIN-CONTAINING PROTEIN 4"/>
    <property type="match status" value="1"/>
</dbReference>
<dbReference type="GO" id="GO:0008270">
    <property type="term" value="F:zinc ion binding"/>
    <property type="evidence" value="ECO:0007669"/>
    <property type="project" value="UniProtKB-KW"/>
</dbReference>
<dbReference type="SUPFAM" id="SSF140996">
    <property type="entry name" value="Hermes dimerisation domain"/>
    <property type="match status" value="1"/>
</dbReference>
<evidence type="ECO:0000256" key="3">
    <source>
        <dbReference type="ARBA" id="ARBA00022771"/>
    </source>
</evidence>
<organism evidence="6 7">
    <name type="scientific">Cetraspora pellucida</name>
    <dbReference type="NCBI Taxonomy" id="1433469"/>
    <lineage>
        <taxon>Eukaryota</taxon>
        <taxon>Fungi</taxon>
        <taxon>Fungi incertae sedis</taxon>
        <taxon>Mucoromycota</taxon>
        <taxon>Glomeromycotina</taxon>
        <taxon>Glomeromycetes</taxon>
        <taxon>Diversisporales</taxon>
        <taxon>Gigasporaceae</taxon>
        <taxon>Cetraspora</taxon>
    </lineage>
</organism>
<protein>
    <submittedName>
        <fullName evidence="6">3578_t:CDS:1</fullName>
    </submittedName>
</protein>
<gene>
    <name evidence="6" type="ORF">CPELLU_LOCUS16931</name>
</gene>
<feature type="non-terminal residue" evidence="6">
    <location>
        <position position="309"/>
    </location>
</feature>
<dbReference type="InterPro" id="IPR012337">
    <property type="entry name" value="RNaseH-like_sf"/>
</dbReference>
<dbReference type="OrthoDB" id="2418654at2759"/>
<reference evidence="6" key="1">
    <citation type="submission" date="2021-06" db="EMBL/GenBank/DDBJ databases">
        <authorList>
            <person name="Kallberg Y."/>
            <person name="Tangrot J."/>
            <person name="Rosling A."/>
        </authorList>
    </citation>
    <scope>NUCLEOTIDE SEQUENCE</scope>
    <source>
        <strain evidence="6">FL966</strain>
    </source>
</reference>
<evidence type="ECO:0000256" key="1">
    <source>
        <dbReference type="ARBA" id="ARBA00004123"/>
    </source>
</evidence>
<evidence type="ECO:0000313" key="7">
    <source>
        <dbReference type="Proteomes" id="UP000789759"/>
    </source>
</evidence>
<dbReference type="SUPFAM" id="SSF53098">
    <property type="entry name" value="Ribonuclease H-like"/>
    <property type="match status" value="1"/>
</dbReference>
<evidence type="ECO:0000313" key="6">
    <source>
        <dbReference type="EMBL" id="CAG8789788.1"/>
    </source>
</evidence>
<accession>A0A9N9P4Q7</accession>
<keyword evidence="7" id="KW-1185">Reference proteome</keyword>
<evidence type="ECO:0000256" key="2">
    <source>
        <dbReference type="ARBA" id="ARBA00022723"/>
    </source>
</evidence>
<dbReference type="GO" id="GO:0005634">
    <property type="term" value="C:nucleus"/>
    <property type="evidence" value="ECO:0007669"/>
    <property type="project" value="UniProtKB-SubCell"/>
</dbReference>